<gene>
    <name evidence="1" type="ORF">DPMN_065554</name>
</gene>
<organism evidence="1 2">
    <name type="scientific">Dreissena polymorpha</name>
    <name type="common">Zebra mussel</name>
    <name type="synonym">Mytilus polymorpha</name>
    <dbReference type="NCBI Taxonomy" id="45954"/>
    <lineage>
        <taxon>Eukaryota</taxon>
        <taxon>Metazoa</taxon>
        <taxon>Spiralia</taxon>
        <taxon>Lophotrochozoa</taxon>
        <taxon>Mollusca</taxon>
        <taxon>Bivalvia</taxon>
        <taxon>Autobranchia</taxon>
        <taxon>Heteroconchia</taxon>
        <taxon>Euheterodonta</taxon>
        <taxon>Imparidentia</taxon>
        <taxon>Neoheterodontei</taxon>
        <taxon>Myida</taxon>
        <taxon>Dreissenoidea</taxon>
        <taxon>Dreissenidae</taxon>
        <taxon>Dreissena</taxon>
    </lineage>
</organism>
<dbReference type="AlphaFoldDB" id="A0A9D4BUA3"/>
<name>A0A9D4BUA3_DREPO</name>
<comment type="caution">
    <text evidence="1">The sequence shown here is derived from an EMBL/GenBank/DDBJ whole genome shotgun (WGS) entry which is preliminary data.</text>
</comment>
<reference evidence="1" key="2">
    <citation type="submission" date="2020-11" db="EMBL/GenBank/DDBJ databases">
        <authorList>
            <person name="McCartney M.A."/>
            <person name="Auch B."/>
            <person name="Kono T."/>
            <person name="Mallez S."/>
            <person name="Becker A."/>
            <person name="Gohl D.M."/>
            <person name="Silverstein K.A.T."/>
            <person name="Koren S."/>
            <person name="Bechman K.B."/>
            <person name="Herman A."/>
            <person name="Abrahante J.E."/>
            <person name="Garbe J."/>
        </authorList>
    </citation>
    <scope>NUCLEOTIDE SEQUENCE</scope>
    <source>
        <strain evidence="1">Duluth1</strain>
        <tissue evidence="1">Whole animal</tissue>
    </source>
</reference>
<sequence length="74" mass="8756">MNSPTFWHHVPMRKLTQEQYYMYLMLPHMASESELYRCKQGKGVASISCIHCLRPNLCLFKERHEISIGDLDEL</sequence>
<protein>
    <submittedName>
        <fullName evidence="1">Uncharacterized protein</fullName>
    </submittedName>
</protein>
<keyword evidence="2" id="KW-1185">Reference proteome</keyword>
<dbReference type="EMBL" id="JAIWYP010000014">
    <property type="protein sequence ID" value="KAH3706173.1"/>
    <property type="molecule type" value="Genomic_DNA"/>
</dbReference>
<reference evidence="1" key="1">
    <citation type="journal article" date="2019" name="bioRxiv">
        <title>The Genome of the Zebra Mussel, Dreissena polymorpha: A Resource for Invasive Species Research.</title>
        <authorList>
            <person name="McCartney M.A."/>
            <person name="Auch B."/>
            <person name="Kono T."/>
            <person name="Mallez S."/>
            <person name="Zhang Y."/>
            <person name="Obille A."/>
            <person name="Becker A."/>
            <person name="Abrahante J.E."/>
            <person name="Garbe J."/>
            <person name="Badalamenti J.P."/>
            <person name="Herman A."/>
            <person name="Mangelson H."/>
            <person name="Liachko I."/>
            <person name="Sullivan S."/>
            <person name="Sone E.D."/>
            <person name="Koren S."/>
            <person name="Silverstein K.A.T."/>
            <person name="Beckman K.B."/>
            <person name="Gohl D.M."/>
        </authorList>
    </citation>
    <scope>NUCLEOTIDE SEQUENCE</scope>
    <source>
        <strain evidence="1">Duluth1</strain>
        <tissue evidence="1">Whole animal</tissue>
    </source>
</reference>
<evidence type="ECO:0000313" key="2">
    <source>
        <dbReference type="Proteomes" id="UP000828390"/>
    </source>
</evidence>
<dbReference type="Proteomes" id="UP000828390">
    <property type="component" value="Unassembled WGS sequence"/>
</dbReference>
<evidence type="ECO:0000313" key="1">
    <source>
        <dbReference type="EMBL" id="KAH3706173.1"/>
    </source>
</evidence>
<accession>A0A9D4BUA3</accession>
<proteinExistence type="predicted"/>